<keyword evidence="1" id="KW-1133">Transmembrane helix</keyword>
<name>A0AAD8UYT3_9PEZI</name>
<dbReference type="GeneID" id="85443615"/>
<keyword evidence="3" id="KW-1185">Reference proteome</keyword>
<organism evidence="2 3">
    <name type="scientific">Colletotrichum navitas</name>
    <dbReference type="NCBI Taxonomy" id="681940"/>
    <lineage>
        <taxon>Eukaryota</taxon>
        <taxon>Fungi</taxon>
        <taxon>Dikarya</taxon>
        <taxon>Ascomycota</taxon>
        <taxon>Pezizomycotina</taxon>
        <taxon>Sordariomycetes</taxon>
        <taxon>Hypocreomycetidae</taxon>
        <taxon>Glomerellales</taxon>
        <taxon>Glomerellaceae</taxon>
        <taxon>Colletotrichum</taxon>
        <taxon>Colletotrichum graminicola species complex</taxon>
    </lineage>
</organism>
<dbReference type="RefSeq" id="XP_060407370.1">
    <property type="nucleotide sequence ID" value="XM_060559375.1"/>
</dbReference>
<feature type="transmembrane region" description="Helical" evidence="1">
    <location>
        <begin position="39"/>
        <end position="56"/>
    </location>
</feature>
<evidence type="ECO:0000313" key="3">
    <source>
        <dbReference type="Proteomes" id="UP001230504"/>
    </source>
</evidence>
<dbReference type="Proteomes" id="UP001230504">
    <property type="component" value="Unassembled WGS sequence"/>
</dbReference>
<gene>
    <name evidence="2" type="ORF">LY79DRAFT_572581</name>
</gene>
<feature type="transmembrane region" description="Helical" evidence="1">
    <location>
        <begin position="68"/>
        <end position="91"/>
    </location>
</feature>
<keyword evidence="1" id="KW-0812">Transmembrane</keyword>
<dbReference type="AlphaFoldDB" id="A0AAD8UYT3"/>
<accession>A0AAD8UYT3</accession>
<dbReference type="EMBL" id="JAHLJV010000155">
    <property type="protein sequence ID" value="KAK1566166.1"/>
    <property type="molecule type" value="Genomic_DNA"/>
</dbReference>
<reference evidence="2" key="1">
    <citation type="submission" date="2021-06" db="EMBL/GenBank/DDBJ databases">
        <title>Comparative genomics, transcriptomics and evolutionary studies reveal genomic signatures of adaptation to plant cell wall in hemibiotrophic fungi.</title>
        <authorList>
            <consortium name="DOE Joint Genome Institute"/>
            <person name="Baroncelli R."/>
            <person name="Diaz J.F."/>
            <person name="Benocci T."/>
            <person name="Peng M."/>
            <person name="Battaglia E."/>
            <person name="Haridas S."/>
            <person name="Andreopoulos W."/>
            <person name="Labutti K."/>
            <person name="Pangilinan J."/>
            <person name="Floch G.L."/>
            <person name="Makela M.R."/>
            <person name="Henrissat B."/>
            <person name="Grigoriev I.V."/>
            <person name="Crouch J.A."/>
            <person name="De Vries R.P."/>
            <person name="Sukno S.A."/>
            <person name="Thon M.R."/>
        </authorList>
    </citation>
    <scope>NUCLEOTIDE SEQUENCE</scope>
    <source>
        <strain evidence="2">CBS 125086</strain>
    </source>
</reference>
<sequence>MSSLCWSWGPGSSGISRVPWAALASLAGFCLFRRQAFEFVQVSVLVMTLISAARNQRGNATLGLFSNVHTTCIGVATFQGLASVFGMVLVVQGRHFSVPRSRDWTLSGGEATLV</sequence>
<protein>
    <submittedName>
        <fullName evidence="2">Uncharacterized protein</fullName>
    </submittedName>
</protein>
<keyword evidence="1" id="KW-0472">Membrane</keyword>
<feature type="transmembrane region" description="Helical" evidence="1">
    <location>
        <begin position="14"/>
        <end position="32"/>
    </location>
</feature>
<comment type="caution">
    <text evidence="2">The sequence shown here is derived from an EMBL/GenBank/DDBJ whole genome shotgun (WGS) entry which is preliminary data.</text>
</comment>
<evidence type="ECO:0000256" key="1">
    <source>
        <dbReference type="SAM" id="Phobius"/>
    </source>
</evidence>
<proteinExistence type="predicted"/>
<evidence type="ECO:0000313" key="2">
    <source>
        <dbReference type="EMBL" id="KAK1566166.1"/>
    </source>
</evidence>